<evidence type="ECO:0000313" key="8">
    <source>
        <dbReference type="EMBL" id="KVH96429.1"/>
    </source>
</evidence>
<reference evidence="8 9" key="1">
    <citation type="journal article" date="2016" name="Sci. Rep.">
        <title>The genome sequence of the outbreeding globe artichoke constructed de novo incorporating a phase-aware low-pass sequencing strategy of F1 progeny.</title>
        <authorList>
            <person name="Scaglione D."/>
            <person name="Reyes-Chin-Wo S."/>
            <person name="Acquadro A."/>
            <person name="Froenicke L."/>
            <person name="Portis E."/>
            <person name="Beitel C."/>
            <person name="Tirone M."/>
            <person name="Mauro R."/>
            <person name="Lo Monaco A."/>
            <person name="Mauromicale G."/>
            <person name="Faccioli P."/>
            <person name="Cattivelli L."/>
            <person name="Rieseberg L."/>
            <person name="Michelmore R."/>
            <person name="Lanteri S."/>
        </authorList>
    </citation>
    <scope>NUCLEOTIDE SEQUENCE [LARGE SCALE GENOMIC DNA]</scope>
    <source>
        <strain evidence="8">2C</strain>
    </source>
</reference>
<feature type="region of interest" description="Disordered" evidence="6">
    <location>
        <begin position="60"/>
        <end position="129"/>
    </location>
</feature>
<keyword evidence="9" id="KW-1185">Reference proteome</keyword>
<dbReference type="InterPro" id="IPR044810">
    <property type="entry name" value="WRKY_plant"/>
</dbReference>
<evidence type="ECO:0000256" key="2">
    <source>
        <dbReference type="ARBA" id="ARBA00023015"/>
    </source>
</evidence>
<evidence type="ECO:0000256" key="4">
    <source>
        <dbReference type="ARBA" id="ARBA00023163"/>
    </source>
</evidence>
<keyword evidence="2" id="KW-0805">Transcription regulation</keyword>
<dbReference type="InterPro" id="IPR036576">
    <property type="entry name" value="WRKY_dom_sf"/>
</dbReference>
<evidence type="ECO:0000256" key="5">
    <source>
        <dbReference type="ARBA" id="ARBA00023242"/>
    </source>
</evidence>
<evidence type="ECO:0000313" key="9">
    <source>
        <dbReference type="Proteomes" id="UP000243975"/>
    </source>
</evidence>
<keyword evidence="5" id="KW-0539">Nucleus</keyword>
<dbReference type="SMART" id="SM00774">
    <property type="entry name" value="WRKY"/>
    <property type="match status" value="1"/>
</dbReference>
<dbReference type="PANTHER" id="PTHR31221:SF350">
    <property type="entry name" value="WRKY TRANSCRIPTION FACTOR 48-RELATED"/>
    <property type="match status" value="1"/>
</dbReference>
<dbReference type="GO" id="GO:0043565">
    <property type="term" value="F:sequence-specific DNA binding"/>
    <property type="evidence" value="ECO:0007669"/>
    <property type="project" value="InterPro"/>
</dbReference>
<dbReference type="GO" id="GO:0005634">
    <property type="term" value="C:nucleus"/>
    <property type="evidence" value="ECO:0007669"/>
    <property type="project" value="UniProtKB-SubCell"/>
</dbReference>
<dbReference type="STRING" id="59895.A0A118JX47"/>
<dbReference type="Gramene" id="KVH96429">
    <property type="protein sequence ID" value="KVH96429"/>
    <property type="gene ID" value="Ccrd_001491"/>
</dbReference>
<dbReference type="PROSITE" id="PS50811">
    <property type="entry name" value="WRKY"/>
    <property type="match status" value="1"/>
</dbReference>
<gene>
    <name evidence="8" type="ORF">Ccrd_001491</name>
</gene>
<comment type="subcellular location">
    <subcellularLocation>
        <location evidence="1">Nucleus</location>
    </subcellularLocation>
</comment>
<feature type="compositionally biased region" description="Basic and acidic residues" evidence="6">
    <location>
        <begin position="101"/>
        <end position="114"/>
    </location>
</feature>
<evidence type="ECO:0000259" key="7">
    <source>
        <dbReference type="PROSITE" id="PS50811"/>
    </source>
</evidence>
<dbReference type="Pfam" id="PF03106">
    <property type="entry name" value="WRKY"/>
    <property type="match status" value="1"/>
</dbReference>
<accession>A0A118JX47</accession>
<sequence length="180" mass="19843">MANSAFSDQIPSSSVYGGGGGGGLFDIPQGYSYLDMLGFQQDYGGASSLFDLLQQPSSVVEAPAPPETSEVVNTPTTISSSLSSSSNDHLNDVDQENNNTRSDDDQQKSADKQLKAKKKNPKKQREPRFAFMTKTEVDHLDDGYRWRKYGQKAVKNSPFPRYFITSDFALDVAEISVKRN</sequence>
<keyword evidence="3 8" id="KW-0238">DNA-binding</keyword>
<proteinExistence type="predicted"/>
<dbReference type="EMBL" id="LEKV01004311">
    <property type="protein sequence ID" value="KVH96429.1"/>
    <property type="molecule type" value="Genomic_DNA"/>
</dbReference>
<protein>
    <submittedName>
        <fullName evidence="8">DNA-binding WRKY</fullName>
    </submittedName>
</protein>
<dbReference type="AlphaFoldDB" id="A0A118JX47"/>
<dbReference type="OMA" id="FPRYFIT"/>
<dbReference type="InterPro" id="IPR003657">
    <property type="entry name" value="WRKY_dom"/>
</dbReference>
<dbReference type="Proteomes" id="UP000243975">
    <property type="component" value="Unassembled WGS sequence"/>
</dbReference>
<organism evidence="8 9">
    <name type="scientific">Cynara cardunculus var. scolymus</name>
    <name type="common">Globe artichoke</name>
    <name type="synonym">Cynara scolymus</name>
    <dbReference type="NCBI Taxonomy" id="59895"/>
    <lineage>
        <taxon>Eukaryota</taxon>
        <taxon>Viridiplantae</taxon>
        <taxon>Streptophyta</taxon>
        <taxon>Embryophyta</taxon>
        <taxon>Tracheophyta</taxon>
        <taxon>Spermatophyta</taxon>
        <taxon>Magnoliopsida</taxon>
        <taxon>eudicotyledons</taxon>
        <taxon>Gunneridae</taxon>
        <taxon>Pentapetalae</taxon>
        <taxon>asterids</taxon>
        <taxon>campanulids</taxon>
        <taxon>Asterales</taxon>
        <taxon>Asteraceae</taxon>
        <taxon>Carduoideae</taxon>
        <taxon>Cardueae</taxon>
        <taxon>Carduinae</taxon>
        <taxon>Cynara</taxon>
    </lineage>
</organism>
<dbReference type="PANTHER" id="PTHR31221">
    <property type="entry name" value="WRKY TRANSCRIPTION FACTOR PROTEIN 1-RELATED"/>
    <property type="match status" value="1"/>
</dbReference>
<evidence type="ECO:0000256" key="1">
    <source>
        <dbReference type="ARBA" id="ARBA00004123"/>
    </source>
</evidence>
<evidence type="ECO:0000256" key="3">
    <source>
        <dbReference type="ARBA" id="ARBA00023125"/>
    </source>
</evidence>
<dbReference type="SUPFAM" id="SSF118290">
    <property type="entry name" value="WRKY DNA-binding domain"/>
    <property type="match status" value="1"/>
</dbReference>
<comment type="caution">
    <text evidence="8">The sequence shown here is derived from an EMBL/GenBank/DDBJ whole genome shotgun (WGS) entry which is preliminary data.</text>
</comment>
<evidence type="ECO:0000256" key="6">
    <source>
        <dbReference type="SAM" id="MobiDB-lite"/>
    </source>
</evidence>
<name>A0A118JX47_CYNCS</name>
<dbReference type="Gene3D" id="2.20.25.80">
    <property type="entry name" value="WRKY domain"/>
    <property type="match status" value="1"/>
</dbReference>
<dbReference type="GO" id="GO:0003700">
    <property type="term" value="F:DNA-binding transcription factor activity"/>
    <property type="evidence" value="ECO:0007669"/>
    <property type="project" value="InterPro"/>
</dbReference>
<feature type="domain" description="WRKY" evidence="7">
    <location>
        <begin position="135"/>
        <end position="180"/>
    </location>
</feature>
<keyword evidence="4" id="KW-0804">Transcription</keyword>